<sequence>MIRSNEHYAGLPGAYLFATVAARVRAHREQHPALPVISLGIGDVTRPLPPAVITALHTAVDEMASAASFKGYGPEQGYDFLREAIAAHDYRARGVQMDASDIFVSDGSKCDVANIQELFSLSCRVAVTDPVYPVYVDSNAMAGRAGRWTGDRWSDLIYLPCTEANDFVPDFPAAVPDIIYLCYPNNPTGTVLHRDALAAWVDYARRHGALIIYDAAYEAFIRDTEGDVPHSIFEIPGAEEVAVECRSFSKTAGFTGLRCAFTTIPAAVTIPGPDGARIRLQDMWKRRQSTKYNGCPYIVQRAAEAVYSPEGQEQVRATIAAYMANAARIRSGIEGMGLACYGGIHAPYIWVRTPDGMGSWEFFDLLLSRTSLVCTPGAGFGPSGEGYVRFTAFGSEADTTEALERLQELRL</sequence>
<dbReference type="EC" id="2.6.1.83" evidence="3 9"/>
<comment type="catalytic activity">
    <reaction evidence="8">
        <text>(2S,6S)-2,6-diaminopimelate + 2-oxoglutarate = (S)-2,3,4,5-tetrahydrodipicolinate + L-glutamate + H2O + H(+)</text>
        <dbReference type="Rhea" id="RHEA:23988"/>
        <dbReference type="ChEBI" id="CHEBI:15377"/>
        <dbReference type="ChEBI" id="CHEBI:15378"/>
        <dbReference type="ChEBI" id="CHEBI:16810"/>
        <dbReference type="ChEBI" id="CHEBI:16845"/>
        <dbReference type="ChEBI" id="CHEBI:29985"/>
        <dbReference type="ChEBI" id="CHEBI:57609"/>
        <dbReference type="EC" id="2.6.1.83"/>
    </reaction>
</comment>
<dbReference type="AlphaFoldDB" id="A0A1K1LC22"/>
<dbReference type="InterPro" id="IPR015421">
    <property type="entry name" value="PyrdxlP-dep_Trfase_major"/>
</dbReference>
<keyword evidence="12" id="KW-1185">Reference proteome</keyword>
<dbReference type="OrthoDB" id="9804474at2"/>
<evidence type="ECO:0000313" key="11">
    <source>
        <dbReference type="EMBL" id="SFV72239.1"/>
    </source>
</evidence>
<dbReference type="Proteomes" id="UP000186323">
    <property type="component" value="Chromosome I"/>
</dbReference>
<protein>
    <recommendedName>
        <fullName evidence="4 9">LL-diaminopimelate aminotransferase</fullName>
        <ecNumber evidence="3 9">2.6.1.83</ecNumber>
    </recommendedName>
</protein>
<dbReference type="InterPro" id="IPR019942">
    <property type="entry name" value="DapL/ALD1"/>
</dbReference>
<dbReference type="InterPro" id="IPR015424">
    <property type="entry name" value="PyrdxlP-dep_Trfase"/>
</dbReference>
<evidence type="ECO:0000259" key="10">
    <source>
        <dbReference type="Pfam" id="PF00155"/>
    </source>
</evidence>
<evidence type="ECO:0000313" key="12">
    <source>
        <dbReference type="Proteomes" id="UP000186323"/>
    </source>
</evidence>
<dbReference type="InterPro" id="IPR004839">
    <property type="entry name" value="Aminotransferase_I/II_large"/>
</dbReference>
<dbReference type="HAMAP" id="MF_01642">
    <property type="entry name" value="DapL_aminotrans_1"/>
    <property type="match status" value="1"/>
</dbReference>
<evidence type="ECO:0000256" key="9">
    <source>
        <dbReference type="NCBIfam" id="TIGR03542"/>
    </source>
</evidence>
<dbReference type="PANTHER" id="PTHR43144">
    <property type="entry name" value="AMINOTRANSFERASE"/>
    <property type="match status" value="1"/>
</dbReference>
<evidence type="ECO:0000256" key="4">
    <source>
        <dbReference type="ARBA" id="ARBA00018052"/>
    </source>
</evidence>
<evidence type="ECO:0000256" key="6">
    <source>
        <dbReference type="ARBA" id="ARBA00022679"/>
    </source>
</evidence>
<accession>A0A1K1LC22</accession>
<dbReference type="RefSeq" id="WP_072332267.1">
    <property type="nucleotide sequence ID" value="NZ_CALUWT010000011.1"/>
</dbReference>
<evidence type="ECO:0000256" key="5">
    <source>
        <dbReference type="ARBA" id="ARBA00022576"/>
    </source>
</evidence>
<dbReference type="EMBL" id="LT630450">
    <property type="protein sequence ID" value="SFV72239.1"/>
    <property type="molecule type" value="Genomic_DNA"/>
</dbReference>
<dbReference type="Gene3D" id="3.90.1150.10">
    <property type="entry name" value="Aspartate Aminotransferase, domain 1"/>
    <property type="match status" value="1"/>
</dbReference>
<dbReference type="Pfam" id="PF00155">
    <property type="entry name" value="Aminotran_1_2"/>
    <property type="match status" value="1"/>
</dbReference>
<evidence type="ECO:0000256" key="8">
    <source>
        <dbReference type="ARBA" id="ARBA00051934"/>
    </source>
</evidence>
<keyword evidence="5 11" id="KW-0032">Aminotransferase</keyword>
<dbReference type="Gene3D" id="3.40.640.10">
    <property type="entry name" value="Type I PLP-dependent aspartate aminotransferase-like (Major domain)"/>
    <property type="match status" value="1"/>
</dbReference>
<dbReference type="CDD" id="cd00609">
    <property type="entry name" value="AAT_like"/>
    <property type="match status" value="1"/>
</dbReference>
<dbReference type="FunFam" id="3.40.640.10:FF:000099">
    <property type="entry name" value="LL-diaminopimelate aminotransferase, chloroplastic"/>
    <property type="match status" value="1"/>
</dbReference>
<keyword evidence="6 11" id="KW-0808">Transferase</keyword>
<dbReference type="InterPro" id="IPR015422">
    <property type="entry name" value="PyrdxlP-dep_Trfase_small"/>
</dbReference>
<evidence type="ECO:0000256" key="2">
    <source>
        <dbReference type="ARBA" id="ARBA00004982"/>
    </source>
</evidence>
<evidence type="ECO:0000256" key="1">
    <source>
        <dbReference type="ARBA" id="ARBA00001933"/>
    </source>
</evidence>
<keyword evidence="7" id="KW-0663">Pyridoxal phosphate</keyword>
<evidence type="ECO:0000256" key="3">
    <source>
        <dbReference type="ARBA" id="ARBA00013138"/>
    </source>
</evidence>
<dbReference type="KEGG" id="dpg:DESPIGER_0348"/>
<reference evidence="12" key="1">
    <citation type="submission" date="2016-10" db="EMBL/GenBank/DDBJ databases">
        <authorList>
            <person name="Wegmann U."/>
        </authorList>
    </citation>
    <scope>NUCLEOTIDE SEQUENCE [LARGE SCALE GENOMIC DNA]</scope>
</reference>
<comment type="cofactor">
    <cofactor evidence="1">
        <name>pyridoxal 5'-phosphate</name>
        <dbReference type="ChEBI" id="CHEBI:597326"/>
    </cofactor>
</comment>
<gene>
    <name evidence="11" type="ORF">DESPIGER_0348</name>
</gene>
<dbReference type="UniPathway" id="UPA00034">
    <property type="reaction ID" value="UER00466"/>
</dbReference>
<dbReference type="GO" id="GO:0010285">
    <property type="term" value="F:L,L-diaminopimelate aminotransferase activity"/>
    <property type="evidence" value="ECO:0007669"/>
    <property type="project" value="UniProtKB-EC"/>
</dbReference>
<name>A0A1K1LC22_9BACT</name>
<organism evidence="11 12">
    <name type="scientific">Desulfovibrio piger</name>
    <dbReference type="NCBI Taxonomy" id="901"/>
    <lineage>
        <taxon>Bacteria</taxon>
        <taxon>Pseudomonadati</taxon>
        <taxon>Thermodesulfobacteriota</taxon>
        <taxon>Desulfovibrionia</taxon>
        <taxon>Desulfovibrionales</taxon>
        <taxon>Desulfovibrionaceae</taxon>
        <taxon>Desulfovibrio</taxon>
    </lineage>
</organism>
<proteinExistence type="inferred from homology"/>
<feature type="domain" description="Aminotransferase class I/classII large" evidence="10">
    <location>
        <begin position="36"/>
        <end position="406"/>
    </location>
</feature>
<dbReference type="NCBIfam" id="TIGR03542">
    <property type="entry name" value="DAPAT_plant"/>
    <property type="match status" value="1"/>
</dbReference>
<comment type="pathway">
    <text evidence="2">Amino-acid biosynthesis; L-lysine biosynthesis via DAP pathway; LL-2,6-diaminopimelate from (S)-tetrahydrodipicolinate (aminotransferase route): step 1/1.</text>
</comment>
<dbReference type="GO" id="GO:0030170">
    <property type="term" value="F:pyridoxal phosphate binding"/>
    <property type="evidence" value="ECO:0007669"/>
    <property type="project" value="UniProtKB-UniRule"/>
</dbReference>
<dbReference type="SUPFAM" id="SSF53383">
    <property type="entry name" value="PLP-dependent transferases"/>
    <property type="match status" value="1"/>
</dbReference>
<evidence type="ECO:0000256" key="7">
    <source>
        <dbReference type="ARBA" id="ARBA00022898"/>
    </source>
</evidence>
<dbReference type="GO" id="GO:0009089">
    <property type="term" value="P:lysine biosynthetic process via diaminopimelate"/>
    <property type="evidence" value="ECO:0007669"/>
    <property type="project" value="UniProtKB-UniPathway"/>
</dbReference>